<evidence type="ECO:0000256" key="9">
    <source>
        <dbReference type="ARBA" id="ARBA00022840"/>
    </source>
</evidence>
<dbReference type="RefSeq" id="WP_111385965.1">
    <property type="nucleotide sequence ID" value="NZ_NPEW01000144.1"/>
</dbReference>
<dbReference type="InterPro" id="IPR036890">
    <property type="entry name" value="HATPase_C_sf"/>
</dbReference>
<accession>A0A327KBA3</accession>
<dbReference type="OrthoDB" id="9789238at2"/>
<evidence type="ECO:0000256" key="7">
    <source>
        <dbReference type="ARBA" id="ARBA00022741"/>
    </source>
</evidence>
<dbReference type="AlphaFoldDB" id="A0A327KBA3"/>
<keyword evidence="8" id="KW-0418">Kinase</keyword>
<keyword evidence="5" id="KW-0349">Heme</keyword>
<feature type="compositionally biased region" description="Basic and acidic residues" evidence="15">
    <location>
        <begin position="401"/>
        <end position="413"/>
    </location>
</feature>
<dbReference type="GO" id="GO:0000155">
    <property type="term" value="F:phosphorelay sensor kinase activity"/>
    <property type="evidence" value="ECO:0007669"/>
    <property type="project" value="InterPro"/>
</dbReference>
<evidence type="ECO:0000256" key="6">
    <source>
        <dbReference type="ARBA" id="ARBA00022679"/>
    </source>
</evidence>
<proteinExistence type="predicted"/>
<evidence type="ECO:0000256" key="12">
    <source>
        <dbReference type="ARBA" id="ARBA00059827"/>
    </source>
</evidence>
<keyword evidence="10" id="KW-0408">Iron</keyword>
<comment type="catalytic activity">
    <reaction evidence="1">
        <text>ATP + protein L-histidine = ADP + protein N-phospho-L-histidine.</text>
        <dbReference type="EC" id="2.7.13.3"/>
    </reaction>
</comment>
<evidence type="ECO:0000313" key="16">
    <source>
        <dbReference type="EMBL" id="VCU11508.1"/>
    </source>
</evidence>
<dbReference type="SMART" id="SM00387">
    <property type="entry name" value="HATPase_c"/>
    <property type="match status" value="1"/>
</dbReference>
<evidence type="ECO:0000256" key="15">
    <source>
        <dbReference type="SAM" id="MobiDB-lite"/>
    </source>
</evidence>
<comment type="cofactor">
    <cofactor evidence="2">
        <name>heme</name>
        <dbReference type="ChEBI" id="CHEBI:30413"/>
    </cofactor>
</comment>
<evidence type="ECO:0000256" key="10">
    <source>
        <dbReference type="ARBA" id="ARBA00023004"/>
    </source>
</evidence>
<reference evidence="17" key="1">
    <citation type="submission" date="2018-10" db="EMBL/GenBank/DDBJ databases">
        <authorList>
            <person name="Peiro R."/>
            <person name="Begona"/>
            <person name="Cbmso G."/>
            <person name="Lopez M."/>
            <person name="Gonzalez S."/>
            <person name="Sacristan E."/>
            <person name="Castillo E."/>
        </authorList>
    </citation>
    <scope>NUCLEOTIDE SEQUENCE [LARGE SCALE GENOMIC DNA]</scope>
</reference>
<dbReference type="SMART" id="SM00091">
    <property type="entry name" value="PAS"/>
    <property type="match status" value="1"/>
</dbReference>
<dbReference type="Pfam" id="PF02518">
    <property type="entry name" value="HATPase_c"/>
    <property type="match status" value="1"/>
</dbReference>
<feature type="region of interest" description="Disordered" evidence="15">
    <location>
        <begin position="394"/>
        <end position="413"/>
    </location>
</feature>
<dbReference type="GO" id="GO:0005524">
    <property type="term" value="F:ATP binding"/>
    <property type="evidence" value="ECO:0007669"/>
    <property type="project" value="UniProtKB-KW"/>
</dbReference>
<dbReference type="FunFam" id="3.30.450.20:FF:000060">
    <property type="entry name" value="Sensor protein FixL"/>
    <property type="match status" value="1"/>
</dbReference>
<protein>
    <recommendedName>
        <fullName evidence="13">Sensor protein FixL</fullName>
        <ecNumber evidence="3">2.7.13.3</ecNumber>
    </recommendedName>
</protein>
<dbReference type="InterPro" id="IPR000014">
    <property type="entry name" value="PAS"/>
</dbReference>
<organism evidence="16 17">
    <name type="scientific">Rhodoplanes serenus</name>
    <dbReference type="NCBI Taxonomy" id="200615"/>
    <lineage>
        <taxon>Bacteria</taxon>
        <taxon>Pseudomonadati</taxon>
        <taxon>Pseudomonadota</taxon>
        <taxon>Alphaproteobacteria</taxon>
        <taxon>Hyphomicrobiales</taxon>
        <taxon>Nitrobacteraceae</taxon>
        <taxon>Rhodoplanes</taxon>
    </lineage>
</organism>
<comment type="function">
    <text evidence="12">Putative oxygen sensor; modulates the activity of FixJ, a transcriptional activator of nitrogen fixation fixK gene. FixL probably acts as a kinase that phosphorylates FixJ.</text>
</comment>
<dbReference type="InterPro" id="IPR036097">
    <property type="entry name" value="HisK_dim/P_sf"/>
</dbReference>
<dbReference type="EMBL" id="UWOC01000214">
    <property type="protein sequence ID" value="VCU11508.1"/>
    <property type="molecule type" value="Genomic_DNA"/>
</dbReference>
<evidence type="ECO:0000256" key="3">
    <source>
        <dbReference type="ARBA" id="ARBA00012438"/>
    </source>
</evidence>
<keyword evidence="9" id="KW-0067">ATP-binding</keyword>
<dbReference type="Proteomes" id="UP000289200">
    <property type="component" value="Unassembled WGS sequence"/>
</dbReference>
<dbReference type="Pfam" id="PF00989">
    <property type="entry name" value="PAS"/>
    <property type="match status" value="1"/>
</dbReference>
<feature type="region of interest" description="Disordered" evidence="15">
    <location>
        <begin position="1"/>
        <end position="24"/>
    </location>
</feature>
<keyword evidence="5" id="KW-0479">Metal-binding</keyword>
<evidence type="ECO:0000256" key="5">
    <source>
        <dbReference type="ARBA" id="ARBA00022617"/>
    </source>
</evidence>
<dbReference type="PROSITE" id="PS50109">
    <property type="entry name" value="HIS_KIN"/>
    <property type="match status" value="1"/>
</dbReference>
<keyword evidence="14" id="KW-0175">Coiled coil</keyword>
<dbReference type="Gene3D" id="3.30.450.20">
    <property type="entry name" value="PAS domain"/>
    <property type="match status" value="1"/>
</dbReference>
<evidence type="ECO:0000256" key="4">
    <source>
        <dbReference type="ARBA" id="ARBA00022553"/>
    </source>
</evidence>
<comment type="caution">
    <text evidence="16">The sequence shown here is derived from an EMBL/GenBank/DDBJ whole genome shotgun (WGS) entry which is preliminary data.</text>
</comment>
<name>A0A327KBA3_9BRAD</name>
<dbReference type="GO" id="GO:0006355">
    <property type="term" value="P:regulation of DNA-templated transcription"/>
    <property type="evidence" value="ECO:0007669"/>
    <property type="project" value="InterPro"/>
</dbReference>
<evidence type="ECO:0000256" key="8">
    <source>
        <dbReference type="ARBA" id="ARBA00022777"/>
    </source>
</evidence>
<dbReference type="EC" id="2.7.13.3" evidence="3"/>
<feature type="compositionally biased region" description="Basic and acidic residues" evidence="15">
    <location>
        <begin position="1"/>
        <end position="11"/>
    </location>
</feature>
<keyword evidence="4" id="KW-0597">Phosphoprotein</keyword>
<dbReference type="InterPro" id="IPR003594">
    <property type="entry name" value="HATPase_dom"/>
</dbReference>
<dbReference type="Gene3D" id="1.10.287.130">
    <property type="match status" value="1"/>
</dbReference>
<dbReference type="CDD" id="cd00082">
    <property type="entry name" value="HisKA"/>
    <property type="match status" value="1"/>
</dbReference>
<dbReference type="PRINTS" id="PR00344">
    <property type="entry name" value="BCTRLSENSOR"/>
</dbReference>
<evidence type="ECO:0000256" key="11">
    <source>
        <dbReference type="ARBA" id="ARBA00023012"/>
    </source>
</evidence>
<sequence length="413" mass="44193">MSMKPFERGDAPPDGSASTSQRSVPAISDAQLASVLDTAADGIIIIDEHGIVLTYNKACERLFGYTAVEMLGRNVNAIMPNEHSRAHDRYLKNYLGTGHRKIIGIGREVTAQHRDGTAIPIHLSVGEAVTSAGRQFIGIMRDLRARNESEQRLAQLQADLVRMARVSAVDEMGAALAHELNQPLTALMLYLQAVERACAKHGSGASIPTSVMAILEKAVHEAERAGSIIQRMRQFIEKRDPVRRLVDINPLIEDALELTILGSPPGTRIVRALGADLPQVMVDPVQIQQVVVNLVRNALEAIKGCDVQTVRLSTAWAADGVRMSVLDSGPGIRPEGIAELFKAFSSSKSRGLGLGLAISKSIAQTHGGDLLVDAGGGGRGACFTLLLPLPDATTAGTTTTKDGHNGPERHRGW</sequence>
<dbReference type="InterPro" id="IPR003661">
    <property type="entry name" value="HisK_dim/P_dom"/>
</dbReference>
<gene>
    <name evidence="16" type="primary">fixL_5</name>
    <name evidence="16" type="ORF">RHODGE_RHODGE_04988</name>
</gene>
<dbReference type="InterPro" id="IPR013767">
    <property type="entry name" value="PAS_fold"/>
</dbReference>
<dbReference type="SUPFAM" id="SSF47384">
    <property type="entry name" value="Homodimeric domain of signal transducing histidine kinase"/>
    <property type="match status" value="1"/>
</dbReference>
<feature type="coiled-coil region" evidence="14">
    <location>
        <begin position="139"/>
        <end position="166"/>
    </location>
</feature>
<dbReference type="SUPFAM" id="SSF55874">
    <property type="entry name" value="ATPase domain of HSP90 chaperone/DNA topoisomerase II/histidine kinase"/>
    <property type="match status" value="1"/>
</dbReference>
<evidence type="ECO:0000256" key="13">
    <source>
        <dbReference type="ARBA" id="ARBA00070616"/>
    </source>
</evidence>
<evidence type="ECO:0000256" key="1">
    <source>
        <dbReference type="ARBA" id="ARBA00000085"/>
    </source>
</evidence>
<keyword evidence="6" id="KW-0808">Transferase</keyword>
<dbReference type="InterPro" id="IPR000700">
    <property type="entry name" value="PAS-assoc_C"/>
</dbReference>
<keyword evidence="11" id="KW-0902">Two-component regulatory system</keyword>
<dbReference type="InterPro" id="IPR035965">
    <property type="entry name" value="PAS-like_dom_sf"/>
</dbReference>
<dbReference type="PANTHER" id="PTHR43065">
    <property type="entry name" value="SENSOR HISTIDINE KINASE"/>
    <property type="match status" value="1"/>
</dbReference>
<dbReference type="PANTHER" id="PTHR43065:SF10">
    <property type="entry name" value="PEROXIDE STRESS-ACTIVATED HISTIDINE KINASE MAK3"/>
    <property type="match status" value="1"/>
</dbReference>
<dbReference type="Pfam" id="PF00512">
    <property type="entry name" value="HisKA"/>
    <property type="match status" value="1"/>
</dbReference>
<dbReference type="PROSITE" id="PS50112">
    <property type="entry name" value="PAS"/>
    <property type="match status" value="1"/>
</dbReference>
<dbReference type="InterPro" id="IPR004358">
    <property type="entry name" value="Sig_transdc_His_kin-like_C"/>
</dbReference>
<dbReference type="Gene3D" id="3.30.565.10">
    <property type="entry name" value="Histidine kinase-like ATPase, C-terminal domain"/>
    <property type="match status" value="1"/>
</dbReference>
<keyword evidence="17" id="KW-1185">Reference proteome</keyword>
<evidence type="ECO:0000256" key="2">
    <source>
        <dbReference type="ARBA" id="ARBA00001971"/>
    </source>
</evidence>
<dbReference type="SUPFAM" id="SSF55785">
    <property type="entry name" value="PYP-like sensor domain (PAS domain)"/>
    <property type="match status" value="1"/>
</dbReference>
<dbReference type="CDD" id="cd00130">
    <property type="entry name" value="PAS"/>
    <property type="match status" value="1"/>
</dbReference>
<dbReference type="SMART" id="SM00388">
    <property type="entry name" value="HisKA"/>
    <property type="match status" value="1"/>
</dbReference>
<evidence type="ECO:0000313" key="17">
    <source>
        <dbReference type="Proteomes" id="UP000289200"/>
    </source>
</evidence>
<dbReference type="InterPro" id="IPR005467">
    <property type="entry name" value="His_kinase_dom"/>
</dbReference>
<dbReference type="NCBIfam" id="TIGR00229">
    <property type="entry name" value="sensory_box"/>
    <property type="match status" value="1"/>
</dbReference>
<keyword evidence="7" id="KW-0547">Nucleotide-binding</keyword>
<dbReference type="PROSITE" id="PS50113">
    <property type="entry name" value="PAC"/>
    <property type="match status" value="1"/>
</dbReference>
<evidence type="ECO:0000256" key="14">
    <source>
        <dbReference type="SAM" id="Coils"/>
    </source>
</evidence>